<evidence type="ECO:0000256" key="1">
    <source>
        <dbReference type="ARBA" id="ARBA00001911"/>
    </source>
</evidence>
<dbReference type="Proteomes" id="UP000183255">
    <property type="component" value="Unassembled WGS sequence"/>
</dbReference>
<dbReference type="InterPro" id="IPR030960">
    <property type="entry name" value="DHQS/DOIS_N"/>
</dbReference>
<gene>
    <name evidence="8" type="ORF">SAMN05421804_101181</name>
</gene>
<evidence type="ECO:0000313" key="9">
    <source>
        <dbReference type="Proteomes" id="UP000183255"/>
    </source>
</evidence>
<dbReference type="PANTHER" id="PTHR43622:SF7">
    <property type="entry name" value="3-DEHYDROQUINATE SYNTHASE, CHLOROPLASTIC"/>
    <property type="match status" value="1"/>
</dbReference>
<evidence type="ECO:0000256" key="4">
    <source>
        <dbReference type="ARBA" id="ARBA00023141"/>
    </source>
</evidence>
<dbReference type="Pfam" id="PF24621">
    <property type="entry name" value="DHQS_C"/>
    <property type="match status" value="1"/>
</dbReference>
<evidence type="ECO:0000259" key="6">
    <source>
        <dbReference type="Pfam" id="PF01761"/>
    </source>
</evidence>
<dbReference type="PANTHER" id="PTHR43622">
    <property type="entry name" value="3-DEHYDROQUINATE SYNTHASE"/>
    <property type="match status" value="1"/>
</dbReference>
<dbReference type="Gene3D" id="3.40.50.1970">
    <property type="match status" value="1"/>
</dbReference>
<dbReference type="SUPFAM" id="SSF56796">
    <property type="entry name" value="Dehydroquinate synthase-like"/>
    <property type="match status" value="1"/>
</dbReference>
<accession>A0A1G8G968</accession>
<reference evidence="8 9" key="1">
    <citation type="submission" date="2016-10" db="EMBL/GenBank/DDBJ databases">
        <authorList>
            <person name="de Groot N.N."/>
        </authorList>
    </citation>
    <scope>NUCLEOTIDE SEQUENCE [LARGE SCALE GENOMIC DNA]</scope>
    <source>
        <strain evidence="8 9">CGMCC 1.5058</strain>
    </source>
</reference>
<dbReference type="Gene3D" id="1.20.1090.10">
    <property type="entry name" value="Dehydroquinate synthase-like - alpha domain"/>
    <property type="match status" value="1"/>
</dbReference>
<evidence type="ECO:0000256" key="2">
    <source>
        <dbReference type="ARBA" id="ARBA00022605"/>
    </source>
</evidence>
<dbReference type="GO" id="GO:0003856">
    <property type="term" value="F:3-dehydroquinate synthase activity"/>
    <property type="evidence" value="ECO:0007669"/>
    <property type="project" value="TreeGrafter"/>
</dbReference>
<keyword evidence="5" id="KW-0456">Lyase</keyword>
<dbReference type="GO" id="GO:0009073">
    <property type="term" value="P:aromatic amino acid family biosynthetic process"/>
    <property type="evidence" value="ECO:0007669"/>
    <property type="project" value="UniProtKB-KW"/>
</dbReference>
<feature type="domain" description="3-dehydroquinate synthase C-terminal" evidence="7">
    <location>
        <begin position="130"/>
        <end position="268"/>
    </location>
</feature>
<evidence type="ECO:0000313" key="8">
    <source>
        <dbReference type="EMBL" id="SDH90934.1"/>
    </source>
</evidence>
<protein>
    <submittedName>
        <fullName evidence="8">3-dehydroquinate synthase</fullName>
    </submittedName>
</protein>
<keyword evidence="3" id="KW-0520">NAD</keyword>
<dbReference type="EMBL" id="FNDZ01000001">
    <property type="protein sequence ID" value="SDH90934.1"/>
    <property type="molecule type" value="Genomic_DNA"/>
</dbReference>
<organism evidence="8 9">
    <name type="scientific">Proteiniclasticum ruminis</name>
    <dbReference type="NCBI Taxonomy" id="398199"/>
    <lineage>
        <taxon>Bacteria</taxon>
        <taxon>Bacillati</taxon>
        <taxon>Bacillota</taxon>
        <taxon>Clostridia</taxon>
        <taxon>Eubacteriales</taxon>
        <taxon>Clostridiaceae</taxon>
        <taxon>Proteiniclasticum</taxon>
    </lineage>
</organism>
<evidence type="ECO:0000256" key="5">
    <source>
        <dbReference type="ARBA" id="ARBA00023239"/>
    </source>
</evidence>
<evidence type="ECO:0000256" key="3">
    <source>
        <dbReference type="ARBA" id="ARBA00023027"/>
    </source>
</evidence>
<proteinExistence type="predicted"/>
<evidence type="ECO:0000259" key="7">
    <source>
        <dbReference type="Pfam" id="PF24621"/>
    </source>
</evidence>
<dbReference type="GO" id="GO:0008652">
    <property type="term" value="P:amino acid biosynthetic process"/>
    <property type="evidence" value="ECO:0007669"/>
    <property type="project" value="UniProtKB-KW"/>
</dbReference>
<feature type="domain" description="3-dehydroquinate synthase N-terminal" evidence="6">
    <location>
        <begin position="20"/>
        <end position="128"/>
    </location>
</feature>
<dbReference type="CDD" id="cd08195">
    <property type="entry name" value="DHQS"/>
    <property type="match status" value="1"/>
</dbReference>
<dbReference type="AlphaFoldDB" id="A0A1G8G968"/>
<dbReference type="Pfam" id="PF01761">
    <property type="entry name" value="DHQ_synthase"/>
    <property type="match status" value="1"/>
</dbReference>
<keyword evidence="2" id="KW-0028">Amino-acid biosynthesis</keyword>
<name>A0A1G8G968_9CLOT</name>
<sequence>MFDCWSELREHIQGKKVYLLDASESKKTLEETENLYEFLFRHQSVEPLVAIGGGITGDLAGYASATFKRGIPLILIPTTLLAMCDSTVGGKCGVNFKGVKNYIGTFKKPDEIFICTEFLDSLSERHLKSGMGEILKYGLIGKEPILQLLEKEDSLRSLHGRTYVEMGLKIKIEAVSQDFYDQGQRNVLNFGHNIAHGLEAVYPEIFTHGEAVALGLLAELKLSEALLGLGSNLRMQTRSIMEKFGMVTAVADLSVDKLLDYIKKDKKNDDNLRFTLLREAGCPEIKQSVTEEWIRSAVLEIME</sequence>
<keyword evidence="4" id="KW-0057">Aromatic amino acid biosynthesis</keyword>
<dbReference type="InterPro" id="IPR056179">
    <property type="entry name" value="DHQS_C"/>
</dbReference>
<comment type="cofactor">
    <cofactor evidence="1">
        <name>NAD(+)</name>
        <dbReference type="ChEBI" id="CHEBI:57540"/>
    </cofactor>
</comment>
<dbReference type="InterPro" id="IPR050071">
    <property type="entry name" value="Dehydroquinate_synthase"/>
</dbReference>